<protein>
    <recommendedName>
        <fullName evidence="3">Ribosomal protein L2</fullName>
    </recommendedName>
</protein>
<organism evidence="1 2">
    <name type="scientific">Zoarces viviparus</name>
    <name type="common">Viviparous eelpout</name>
    <name type="synonym">Blennius viviparus</name>
    <dbReference type="NCBI Taxonomy" id="48416"/>
    <lineage>
        <taxon>Eukaryota</taxon>
        <taxon>Metazoa</taxon>
        <taxon>Chordata</taxon>
        <taxon>Craniata</taxon>
        <taxon>Vertebrata</taxon>
        <taxon>Euteleostomi</taxon>
        <taxon>Actinopterygii</taxon>
        <taxon>Neopterygii</taxon>
        <taxon>Teleostei</taxon>
        <taxon>Neoteleostei</taxon>
        <taxon>Acanthomorphata</taxon>
        <taxon>Eupercaria</taxon>
        <taxon>Perciformes</taxon>
        <taxon>Cottioidei</taxon>
        <taxon>Zoarcales</taxon>
        <taxon>Zoarcidae</taxon>
        <taxon>Zoarcinae</taxon>
        <taxon>Zoarces</taxon>
    </lineage>
</organism>
<evidence type="ECO:0008006" key="3">
    <source>
        <dbReference type="Google" id="ProtNLM"/>
    </source>
</evidence>
<sequence>MRVIVQPAGKRHSGHEITLTNAGDAIELAHLGVLAATALCCRRVIGGLGGDKQHRFTNRGGFKLGPFLSNAAEL</sequence>
<dbReference type="AlphaFoldDB" id="A0AAW1FJG0"/>
<dbReference type="EMBL" id="JBCEZU010000056">
    <property type="protein sequence ID" value="KAK9534829.1"/>
    <property type="molecule type" value="Genomic_DNA"/>
</dbReference>
<evidence type="ECO:0000313" key="2">
    <source>
        <dbReference type="Proteomes" id="UP001488805"/>
    </source>
</evidence>
<dbReference type="Proteomes" id="UP001488805">
    <property type="component" value="Unassembled WGS sequence"/>
</dbReference>
<keyword evidence="2" id="KW-1185">Reference proteome</keyword>
<evidence type="ECO:0000313" key="1">
    <source>
        <dbReference type="EMBL" id="KAK9534829.1"/>
    </source>
</evidence>
<name>A0AAW1FJG0_ZOAVI</name>
<proteinExistence type="predicted"/>
<gene>
    <name evidence="1" type="ORF">VZT92_007250</name>
</gene>
<accession>A0AAW1FJG0</accession>
<reference evidence="1 2" key="1">
    <citation type="journal article" date="2024" name="Genome Biol. Evol.">
        <title>Chromosome-level genome assembly of the viviparous eelpout Zoarces viviparus.</title>
        <authorList>
            <person name="Fuhrmann N."/>
            <person name="Brasseur M.V."/>
            <person name="Bakowski C.E."/>
            <person name="Podsiadlowski L."/>
            <person name="Prost S."/>
            <person name="Krehenwinkel H."/>
            <person name="Mayer C."/>
        </authorList>
    </citation>
    <scope>NUCLEOTIDE SEQUENCE [LARGE SCALE GENOMIC DNA]</scope>
    <source>
        <strain evidence="1">NO-MEL_2022_Ind0_liver</strain>
    </source>
</reference>
<comment type="caution">
    <text evidence="1">The sequence shown here is derived from an EMBL/GenBank/DDBJ whole genome shotgun (WGS) entry which is preliminary data.</text>
</comment>